<dbReference type="Gene3D" id="2.70.70.10">
    <property type="entry name" value="Glucose Permease (Domain IIA)"/>
    <property type="match status" value="1"/>
</dbReference>
<protein>
    <recommendedName>
        <fullName evidence="4">M23ase beta-sheet core domain-containing protein</fullName>
    </recommendedName>
</protein>
<evidence type="ECO:0000256" key="1">
    <source>
        <dbReference type="ARBA" id="ARBA00022729"/>
    </source>
</evidence>
<dbReference type="InterPro" id="IPR016047">
    <property type="entry name" value="M23ase_b-sheet_dom"/>
</dbReference>
<feature type="coiled-coil region" evidence="2">
    <location>
        <begin position="65"/>
        <end position="120"/>
    </location>
</feature>
<keyword evidence="2" id="KW-0175">Coiled coil</keyword>
<dbReference type="PANTHER" id="PTHR21666:SF289">
    <property type="entry name" value="L-ALA--D-GLU ENDOPEPTIDASE"/>
    <property type="match status" value="1"/>
</dbReference>
<evidence type="ECO:0000256" key="2">
    <source>
        <dbReference type="SAM" id="Coils"/>
    </source>
</evidence>
<keyword evidence="3" id="KW-0472">Membrane</keyword>
<keyword evidence="6" id="KW-1185">Reference proteome</keyword>
<name>A0ABN1I417_9GAMM</name>
<evidence type="ECO:0000313" key="5">
    <source>
        <dbReference type="EMBL" id="GAA0686967.1"/>
    </source>
</evidence>
<accession>A0ABN1I417</accession>
<keyword evidence="3" id="KW-1133">Transmembrane helix</keyword>
<evidence type="ECO:0000259" key="4">
    <source>
        <dbReference type="Pfam" id="PF01551"/>
    </source>
</evidence>
<organism evidence="5 6">
    <name type="scientific">Marinobacterium maritimum</name>
    <dbReference type="NCBI Taxonomy" id="500162"/>
    <lineage>
        <taxon>Bacteria</taxon>
        <taxon>Pseudomonadati</taxon>
        <taxon>Pseudomonadota</taxon>
        <taxon>Gammaproteobacteria</taxon>
        <taxon>Oceanospirillales</taxon>
        <taxon>Oceanospirillaceae</taxon>
        <taxon>Marinobacterium</taxon>
    </lineage>
</organism>
<evidence type="ECO:0000256" key="3">
    <source>
        <dbReference type="SAM" id="Phobius"/>
    </source>
</evidence>
<dbReference type="InterPro" id="IPR011055">
    <property type="entry name" value="Dup_hybrid_motif"/>
</dbReference>
<dbReference type="CDD" id="cd12797">
    <property type="entry name" value="M23_peptidase"/>
    <property type="match status" value="1"/>
</dbReference>
<dbReference type="Proteomes" id="UP001499915">
    <property type="component" value="Unassembled WGS sequence"/>
</dbReference>
<dbReference type="PANTHER" id="PTHR21666">
    <property type="entry name" value="PEPTIDASE-RELATED"/>
    <property type="match status" value="1"/>
</dbReference>
<comment type="caution">
    <text evidence="5">The sequence shown here is derived from an EMBL/GenBank/DDBJ whole genome shotgun (WGS) entry which is preliminary data.</text>
</comment>
<gene>
    <name evidence="5" type="ORF">GCM10009104_11210</name>
</gene>
<feature type="domain" description="M23ase beta-sheet core" evidence="4">
    <location>
        <begin position="194"/>
        <end position="291"/>
    </location>
</feature>
<proteinExistence type="predicted"/>
<sequence length="329" mass="37262">MEVLVVIAYSGSFFYRVSLLRRKLVLTLTTRHGSRQIFLHQLLAYLLLTFVLLSGMSFFVSNWLLVKTHDDLTDLERDHQDLNEQYQLLLGTQQLYISELDELGSSLSDLSAERARLVEENQEIGATLSTLETRLGLLQEPVGMSLEERLELTRMAARQRLFLLHSIPNGVPISAERINDSYGMRMHPVLKTRKMHNGMDFKADRGTPVYATADGVVEYGGYRKGSGFGNLVVLQHNFGFKTYYAHLQKVLVKSGTFVHKGQQIALSGNSGRSTGAHLHYEVRFMYRPLNPGPFLQWGLDNFNALFSEVEEVPWESLSAMYPLNQSGAQ</sequence>
<reference evidence="5 6" key="1">
    <citation type="journal article" date="2019" name="Int. J. Syst. Evol. Microbiol.">
        <title>The Global Catalogue of Microorganisms (GCM) 10K type strain sequencing project: providing services to taxonomists for standard genome sequencing and annotation.</title>
        <authorList>
            <consortium name="The Broad Institute Genomics Platform"/>
            <consortium name="The Broad Institute Genome Sequencing Center for Infectious Disease"/>
            <person name="Wu L."/>
            <person name="Ma J."/>
        </authorList>
    </citation>
    <scope>NUCLEOTIDE SEQUENCE [LARGE SCALE GENOMIC DNA]</scope>
    <source>
        <strain evidence="5 6">JCM 15134</strain>
    </source>
</reference>
<dbReference type="Pfam" id="PF01551">
    <property type="entry name" value="Peptidase_M23"/>
    <property type="match status" value="1"/>
</dbReference>
<dbReference type="EMBL" id="BAAAET010000001">
    <property type="protein sequence ID" value="GAA0686967.1"/>
    <property type="molecule type" value="Genomic_DNA"/>
</dbReference>
<dbReference type="SUPFAM" id="SSF51261">
    <property type="entry name" value="Duplicated hybrid motif"/>
    <property type="match status" value="1"/>
</dbReference>
<keyword evidence="3" id="KW-0812">Transmembrane</keyword>
<keyword evidence="1" id="KW-0732">Signal</keyword>
<dbReference type="InterPro" id="IPR050570">
    <property type="entry name" value="Cell_wall_metabolism_enzyme"/>
</dbReference>
<evidence type="ECO:0000313" key="6">
    <source>
        <dbReference type="Proteomes" id="UP001499915"/>
    </source>
</evidence>
<feature type="transmembrane region" description="Helical" evidence="3">
    <location>
        <begin position="42"/>
        <end position="65"/>
    </location>
</feature>